<comment type="caution">
    <text evidence="3">The sequence shown here is derived from an EMBL/GenBank/DDBJ whole genome shotgun (WGS) entry which is preliminary data.</text>
</comment>
<evidence type="ECO:0000256" key="2">
    <source>
        <dbReference type="SAM" id="Phobius"/>
    </source>
</evidence>
<name>A0A640KVH8_LEITA</name>
<proteinExistence type="predicted"/>
<keyword evidence="2" id="KW-0812">Transmembrane</keyword>
<dbReference type="VEuPathDB" id="TriTrypDB:LtaPh_3630400"/>
<keyword evidence="2" id="KW-0472">Membrane</keyword>
<keyword evidence="2" id="KW-1133">Transmembrane helix</keyword>
<dbReference type="OrthoDB" id="257896at2759"/>
<feature type="transmembrane region" description="Helical" evidence="2">
    <location>
        <begin position="53"/>
        <end position="74"/>
    </location>
</feature>
<protein>
    <submittedName>
        <fullName evidence="3">Uncharacterized protein</fullName>
    </submittedName>
</protein>
<feature type="transmembrane region" description="Helical" evidence="2">
    <location>
        <begin position="264"/>
        <end position="283"/>
    </location>
</feature>
<dbReference type="EMBL" id="BLBS01000057">
    <property type="protein sequence ID" value="GET93378.1"/>
    <property type="molecule type" value="Genomic_DNA"/>
</dbReference>
<reference evidence="3" key="1">
    <citation type="submission" date="2019-11" db="EMBL/GenBank/DDBJ databases">
        <title>Leishmania tarentolae CDS.</title>
        <authorList>
            <person name="Goto Y."/>
            <person name="Yamagishi J."/>
        </authorList>
    </citation>
    <scope>NUCLEOTIDE SEQUENCE [LARGE SCALE GENOMIC DNA]</scope>
    <source>
        <strain evidence="3">Parrot Tar II</strain>
    </source>
</reference>
<evidence type="ECO:0000313" key="3">
    <source>
        <dbReference type="EMBL" id="GET93378.1"/>
    </source>
</evidence>
<feature type="transmembrane region" description="Helical" evidence="2">
    <location>
        <begin position="207"/>
        <end position="227"/>
    </location>
</feature>
<keyword evidence="4" id="KW-1185">Reference proteome</keyword>
<sequence length="324" mass="36371">MDVSHTHTQRERERHARSCLSRRERGADVESIEHQGDTVSKPKKKKKRYPRPVCLPAGTFFFRSSSVGGCTRVVAAFVLPSALSEVFPTYAHTAYTPDFLLLLLFLCFRFGVKHRIWGGTKSLTPYDTTPYRTYSAVVVGALSLSPDAPEECTMLGLSVTTLFQAYCVGAALFEVPRIVRLLSGDMPLPKVGAWVDDKDDYIDNKPLMYVFVAILTCLVVSRGMACILPKSRIIIAYQVVVHTLEAGLYFYCCSHKEDAPSSEVYITGALMVMSITLFAARLVQLKAQQARVKVSDLKWRQEQLAIIRKKRADYAKSREDKKSK</sequence>
<evidence type="ECO:0000313" key="4">
    <source>
        <dbReference type="Proteomes" id="UP000419144"/>
    </source>
</evidence>
<gene>
    <name evidence="3" type="ORF">LtaPh_3630400</name>
</gene>
<feature type="compositionally biased region" description="Basic and acidic residues" evidence="1">
    <location>
        <begin position="1"/>
        <end position="36"/>
    </location>
</feature>
<evidence type="ECO:0000256" key="1">
    <source>
        <dbReference type="SAM" id="MobiDB-lite"/>
    </source>
</evidence>
<dbReference type="Proteomes" id="UP000419144">
    <property type="component" value="Unassembled WGS sequence"/>
</dbReference>
<organism evidence="3 4">
    <name type="scientific">Leishmania tarentolae</name>
    <name type="common">Sauroleishmania tarentolae</name>
    <dbReference type="NCBI Taxonomy" id="5689"/>
    <lineage>
        <taxon>Eukaryota</taxon>
        <taxon>Discoba</taxon>
        <taxon>Euglenozoa</taxon>
        <taxon>Kinetoplastea</taxon>
        <taxon>Metakinetoplastina</taxon>
        <taxon>Trypanosomatida</taxon>
        <taxon>Trypanosomatidae</taxon>
        <taxon>Leishmaniinae</taxon>
        <taxon>Leishmania</taxon>
        <taxon>lizard Leishmania</taxon>
    </lineage>
</organism>
<feature type="region of interest" description="Disordered" evidence="1">
    <location>
        <begin position="1"/>
        <end position="49"/>
    </location>
</feature>
<dbReference type="AlphaFoldDB" id="A0A640KVH8"/>
<feature type="transmembrane region" description="Helical" evidence="2">
    <location>
        <begin position="94"/>
        <end position="112"/>
    </location>
</feature>
<accession>A0A640KVH8</accession>